<proteinExistence type="predicted"/>
<evidence type="ECO:0000313" key="2">
    <source>
        <dbReference type="Proteomes" id="UP001234202"/>
    </source>
</evidence>
<gene>
    <name evidence="1" type="ORF">QFC24_005030</name>
</gene>
<reference evidence="1" key="1">
    <citation type="submission" date="2023-04" db="EMBL/GenBank/DDBJ databases">
        <title>Draft Genome sequencing of Naganishia species isolated from polar environments using Oxford Nanopore Technology.</title>
        <authorList>
            <person name="Leo P."/>
            <person name="Venkateswaran K."/>
        </authorList>
    </citation>
    <scope>NUCLEOTIDE SEQUENCE</scope>
    <source>
        <strain evidence="1">DBVPG 5303</strain>
    </source>
</reference>
<protein>
    <submittedName>
        <fullName evidence="1">Uncharacterized protein</fullName>
    </submittedName>
</protein>
<name>A0ACC2XCG3_9TREE</name>
<dbReference type="Proteomes" id="UP001234202">
    <property type="component" value="Unassembled WGS sequence"/>
</dbReference>
<evidence type="ECO:0000313" key="1">
    <source>
        <dbReference type="EMBL" id="KAJ9121049.1"/>
    </source>
</evidence>
<sequence length="1388" mass="145157">MFNSLRNVSGSSISGPPASASSSGTNTTTTPSASAGLGVQHPLLAAGGGLNRRESTETRGGNRLASETGAGGGDVPMPSAAAPVTLPYKPRQRHSHSASGSGLLASGSGSTVTSSAAAIGSSGVNGNGSSTPPIGNEQQPGQAAAMTGLTASHHTYVTATPFQAEGSHSGGSGGPGMARASVTSRLQLQRLKAAAQKAGLVGDGKAEGSASLGMKMLEVAVERAQSGRKMGRDWAVVVGCLGKSRFGLLAIAGGGSSTNGFGNFMVSTTPSAKPDTLLATVQATLLLPCSPATTLPLTPQTFKDHIVFATPTGDVLATMSGLVGYLDGDTVRFVSCVPSDHPILEALRDPASRGAALHALEPLVVQESSTSIPQTTSVKQLRSPLLSGSSATSLTPAPYPTYSITHRTSLPFPAPVFAQDPPSPALAANGGETSSTRSRSGSSASLASIGAGIQSVVSGISGEGKPLGEGKPAAGRLFAGLFGAAARERERERERKEAEKAEEEARQLPATELPDMPIEKSSILGNAKHNETGTQSDIKVEESVQETPTVSRTASLNESNSTEGFQIPAWTIDKVVKYPEVNKALAKAITRRIKHQLDGLPDKALDKVVAFVSAAHPCYTSDSTASLVSPAISSRVASPIVPEHILKFGSADETCTAFQHFMGNIYDDLYAHYLAQSLAPPSPSVPASSGLAGLRRRGSKGKSTPHAVVDADLTEEEKQEKEKTDKVRLHAAEEAAEAQAVVGTDRVEAVVCELFYISLFSPSTSDDSKHDVALSSRIAALNMLDLSLEHLGVVVKETVAEPGKDAALAERNMRVEKGLDRMVERVGSLLQGLNDNVNCTPKAKSEILVQAHKVIISGLANMPKIRLRPDGEEFESSDQKTSPDAENRDMPDQSSPVHPPATSETSETLQEAENTEAAVTPVPERPVVPSSAKLLPELVLPDAAQQMSLHEAMSNDMTPTSENPDGDFAQTPDAAQHVGSTSSGADLLLPLIIYAIVKSNPAHLVSHLLFIQRYRTSICATGEANYVTVNITAAVEFLENVDLADLGLSSTEKVISVADLSPIGLTFYRDADPDTASIASASSKLKGRVQQVGELAGTAAGSARAVVDSSWSALRGLVTPNLGLKPVTSRGSDGSGEGVQAPERPRLATRRSSGFSFANVTASVASIANAAQHRERPRSHTWSAGREMTEVNSRPASIREVDEDSDHGDHADSDMDGDHEDHQGASSTSINDIAALLHRKPSDVRSITSVTSMLSGTSTDEPRNERLSISDRFANLSGLGKSPTTPTEQSTLAQGMLGTSTPRNPLGRRTTWSTPLELDSTTTPRSRESPLESPLLPSATVDDPDAGPPMERFLTCELSDLRLSEVGELVRDYRRLARLLAKQQAGPS</sequence>
<dbReference type="EMBL" id="JASBWV010000019">
    <property type="protein sequence ID" value="KAJ9121049.1"/>
    <property type="molecule type" value="Genomic_DNA"/>
</dbReference>
<organism evidence="1 2">
    <name type="scientific">Naganishia onofrii</name>
    <dbReference type="NCBI Taxonomy" id="1851511"/>
    <lineage>
        <taxon>Eukaryota</taxon>
        <taxon>Fungi</taxon>
        <taxon>Dikarya</taxon>
        <taxon>Basidiomycota</taxon>
        <taxon>Agaricomycotina</taxon>
        <taxon>Tremellomycetes</taxon>
        <taxon>Filobasidiales</taxon>
        <taxon>Filobasidiaceae</taxon>
        <taxon>Naganishia</taxon>
    </lineage>
</organism>
<keyword evidence="2" id="KW-1185">Reference proteome</keyword>
<comment type="caution">
    <text evidence="1">The sequence shown here is derived from an EMBL/GenBank/DDBJ whole genome shotgun (WGS) entry which is preliminary data.</text>
</comment>
<accession>A0ACC2XCG3</accession>